<protein>
    <submittedName>
        <fullName evidence="5">Protein FAM161B-like</fullName>
    </submittedName>
</protein>
<dbReference type="PANTHER" id="PTHR21501">
    <property type="entry name" value="PROTEIN FAM-161"/>
    <property type="match status" value="1"/>
</dbReference>
<dbReference type="AlphaFoldDB" id="A0A6P6LK64"/>
<dbReference type="Pfam" id="PF10595">
    <property type="entry name" value="FAM161A_B"/>
    <property type="match status" value="1"/>
</dbReference>
<organism evidence="4 5">
    <name type="scientific">Carassius auratus</name>
    <name type="common">Goldfish</name>
    <dbReference type="NCBI Taxonomy" id="7957"/>
    <lineage>
        <taxon>Eukaryota</taxon>
        <taxon>Metazoa</taxon>
        <taxon>Chordata</taxon>
        <taxon>Craniata</taxon>
        <taxon>Vertebrata</taxon>
        <taxon>Euteleostomi</taxon>
        <taxon>Actinopterygii</taxon>
        <taxon>Neopterygii</taxon>
        <taxon>Teleostei</taxon>
        <taxon>Ostariophysi</taxon>
        <taxon>Cypriniformes</taxon>
        <taxon>Cyprinidae</taxon>
        <taxon>Cyprininae</taxon>
        <taxon>Carassius</taxon>
    </lineage>
</organism>
<proteinExistence type="inferred from homology"/>
<evidence type="ECO:0000256" key="1">
    <source>
        <dbReference type="ARBA" id="ARBA00006663"/>
    </source>
</evidence>
<dbReference type="GeneID" id="113060325"/>
<accession>A0A6P6LK64</accession>
<dbReference type="GO" id="GO:0005856">
    <property type="term" value="C:cytoskeleton"/>
    <property type="evidence" value="ECO:0007669"/>
    <property type="project" value="UniProtKB-ARBA"/>
</dbReference>
<comment type="similarity">
    <text evidence="1">Belongs to the FAM161 family.</text>
</comment>
<dbReference type="Proteomes" id="UP000515129">
    <property type="component" value="Chromosome 42"/>
</dbReference>
<dbReference type="InterPro" id="IPR019579">
    <property type="entry name" value="FAM161A/B"/>
</dbReference>
<sequence length="233" mass="27213">MFAKLLSETYSTSSTLVFSSKVILQNLSSNGVEAPRTTGSNSLGTVTERQRKPLSQDSQKAKEEYQKQFCVAPVPEKVSKPLHDNLIHEQERLRKEGREQRRDFLSNMRKPFSFHKRKEKKRERLKEETASADKREKTEPVCVRKPVPKEQEQQRKICIHLRAQETLKASSAPIQRQEPSLERPTVLRRAKARCWVSWKRSCPSDLKRTLPCLTSRPFSTRQWKAAERRYHSL</sequence>
<evidence type="ECO:0000256" key="3">
    <source>
        <dbReference type="SAM" id="MobiDB-lite"/>
    </source>
</evidence>
<keyword evidence="4" id="KW-1185">Reference proteome</keyword>
<feature type="compositionally biased region" description="Basic and acidic residues" evidence="3">
    <location>
        <begin position="122"/>
        <end position="139"/>
    </location>
</feature>
<name>A0A6P6LK64_CARAU</name>
<evidence type="ECO:0000313" key="5">
    <source>
        <dbReference type="RefSeq" id="XP_026084978.1"/>
    </source>
</evidence>
<dbReference type="PANTHER" id="PTHR21501:SF4">
    <property type="entry name" value="PROTEIN FAM161B"/>
    <property type="match status" value="1"/>
</dbReference>
<dbReference type="OrthoDB" id="10517125at2759"/>
<reference evidence="5" key="1">
    <citation type="submission" date="2025-08" db="UniProtKB">
        <authorList>
            <consortium name="RefSeq"/>
        </authorList>
    </citation>
    <scope>IDENTIFICATION</scope>
    <source>
        <strain evidence="5">Wakin</strain>
        <tissue evidence="5">Muscle</tissue>
    </source>
</reference>
<feature type="compositionally biased region" description="Polar residues" evidence="3">
    <location>
        <begin position="31"/>
        <end position="58"/>
    </location>
</feature>
<feature type="region of interest" description="Disordered" evidence="3">
    <location>
        <begin position="115"/>
        <end position="142"/>
    </location>
</feature>
<gene>
    <name evidence="5" type="primary">LOC113060325</name>
</gene>
<dbReference type="GO" id="GO:0005929">
    <property type="term" value="C:cilium"/>
    <property type="evidence" value="ECO:0007669"/>
    <property type="project" value="TreeGrafter"/>
</dbReference>
<dbReference type="InterPro" id="IPR051655">
    <property type="entry name" value="FAM161"/>
</dbReference>
<evidence type="ECO:0000256" key="2">
    <source>
        <dbReference type="ARBA" id="ARBA00023054"/>
    </source>
</evidence>
<feature type="region of interest" description="Disordered" evidence="3">
    <location>
        <begin position="31"/>
        <end position="61"/>
    </location>
</feature>
<dbReference type="RefSeq" id="XP_026084978.1">
    <property type="nucleotide sequence ID" value="XM_026229193.1"/>
</dbReference>
<evidence type="ECO:0000313" key="4">
    <source>
        <dbReference type="Proteomes" id="UP000515129"/>
    </source>
</evidence>
<dbReference type="GO" id="GO:0044782">
    <property type="term" value="P:cilium organization"/>
    <property type="evidence" value="ECO:0007669"/>
    <property type="project" value="TreeGrafter"/>
</dbReference>
<keyword evidence="2" id="KW-0175">Coiled coil</keyword>
<dbReference type="KEGG" id="caua:113060325"/>